<gene>
    <name evidence="3" type="ORF">ZYGR_0AG03300</name>
</gene>
<proteinExistence type="predicted"/>
<dbReference type="Proteomes" id="UP000187013">
    <property type="component" value="Unassembled WGS sequence"/>
</dbReference>
<dbReference type="PANTHER" id="PTHR32440:SF0">
    <property type="entry name" value="PHOSPHATASE DCR2-RELATED"/>
    <property type="match status" value="1"/>
</dbReference>
<feature type="transmembrane region" description="Helical" evidence="1">
    <location>
        <begin position="50"/>
        <end position="69"/>
    </location>
</feature>
<dbReference type="AlphaFoldDB" id="A0A1Q3A9A6"/>
<dbReference type="GO" id="GO:0004721">
    <property type="term" value="F:phosphoprotein phosphatase activity"/>
    <property type="evidence" value="ECO:0007669"/>
    <property type="project" value="TreeGrafter"/>
</dbReference>
<dbReference type="SUPFAM" id="SSF56300">
    <property type="entry name" value="Metallo-dependent phosphatases"/>
    <property type="match status" value="1"/>
</dbReference>
<accession>A0A1Q3A9A6</accession>
<dbReference type="Pfam" id="PF00149">
    <property type="entry name" value="Metallophos"/>
    <property type="match status" value="1"/>
</dbReference>
<reference evidence="3 4" key="1">
    <citation type="submission" date="2016-08" db="EMBL/GenBank/DDBJ databases">
        <title>Draft genome sequence of allopolyploid Zygosaccharomyces rouxii.</title>
        <authorList>
            <person name="Watanabe J."/>
            <person name="Uehara K."/>
            <person name="Mogi Y."/>
            <person name="Tsukioka Y."/>
        </authorList>
    </citation>
    <scope>NUCLEOTIDE SEQUENCE [LARGE SCALE GENOMIC DNA]</scope>
    <source>
        <strain evidence="3 4">NBRC 110957</strain>
    </source>
</reference>
<evidence type="ECO:0000313" key="3">
    <source>
        <dbReference type="EMBL" id="GAV52339.1"/>
    </source>
</evidence>
<organism evidence="3 4">
    <name type="scientific">Zygosaccharomyces rouxii</name>
    <dbReference type="NCBI Taxonomy" id="4956"/>
    <lineage>
        <taxon>Eukaryota</taxon>
        <taxon>Fungi</taxon>
        <taxon>Dikarya</taxon>
        <taxon>Ascomycota</taxon>
        <taxon>Saccharomycotina</taxon>
        <taxon>Saccharomycetes</taxon>
        <taxon>Saccharomycetales</taxon>
        <taxon>Saccharomycetaceae</taxon>
        <taxon>Zygosaccharomyces</taxon>
    </lineage>
</organism>
<feature type="domain" description="Calcineurin-like phosphoesterase" evidence="2">
    <location>
        <begin position="286"/>
        <end position="544"/>
    </location>
</feature>
<dbReference type="OrthoDB" id="783096at2759"/>
<dbReference type="Gene3D" id="3.60.21.10">
    <property type="match status" value="1"/>
</dbReference>
<dbReference type="InterPro" id="IPR004843">
    <property type="entry name" value="Calcineurin-like_PHP"/>
</dbReference>
<dbReference type="CDD" id="cd07383">
    <property type="entry name" value="MPP_Dcr2"/>
    <property type="match status" value="1"/>
</dbReference>
<dbReference type="PANTHER" id="PTHR32440">
    <property type="entry name" value="PHOSPHATASE DCR2-RELATED-RELATED"/>
    <property type="match status" value="1"/>
</dbReference>
<dbReference type="InterPro" id="IPR029052">
    <property type="entry name" value="Metallo-depent_PP-like"/>
</dbReference>
<sequence>MRRYKSGYCGPLEDGASQELITCWEYKAKRKEHKGSLSEMSVISKRYLRYLPYILLFVFIEKSILFQPWRQSTFPFHKRVDHIKSHSNVRNWLRTNHLEHIDEYDHVAVNVGIIQCFHLGEWWSHCSVINELRKDAVSSQRKVIRKDLLGPARFKWVGFSDYLFYDTLSVYDISQLDEEDMRRQILLKSISRDPLEGEGKSEKVDTFYVNSVPLRVENLVNGRPVISDISVLFGEDCVDPRSNWELDKSWIFKKGQFPSFLTTRRLSRKHLEDWRPRLNVREDGSFKIVQLADLHFGVGKGKCLDEFPAHDYCEADPKTINFVEQALDIEEPDMVIFTGDQIMGHNAIQDSETALLKTVAPVISRGIPWSMVWGNHDDEGSLSRWELSRFVSDLPLSLFMIGPKDTADNTFGVGNYIHQVMDFENRQPVITFYFLDSHKYSTTGKIFPGYDWIKEAQWDYFKKIYDEKVHPRIRNAHDPHLSMAFFHIPTPEYLHEASRERPDESNPIIGNPMEGVTAPRYDSQGAAALAHMNVQAAACGHDHCNDYCLLDDSSPRKIWFCYGGAVGEGGYGDHGGYERRIRVYHFQTKQGSIYTWKRLNGSPINYFDYQLVASDGVSKTG</sequence>
<evidence type="ECO:0000256" key="1">
    <source>
        <dbReference type="SAM" id="Phobius"/>
    </source>
</evidence>
<evidence type="ECO:0000259" key="2">
    <source>
        <dbReference type="Pfam" id="PF00149"/>
    </source>
</evidence>
<keyword evidence="1" id="KW-0812">Transmembrane</keyword>
<keyword evidence="1" id="KW-0472">Membrane</keyword>
<dbReference type="GO" id="GO:0005737">
    <property type="term" value="C:cytoplasm"/>
    <property type="evidence" value="ECO:0007669"/>
    <property type="project" value="TreeGrafter"/>
</dbReference>
<dbReference type="EMBL" id="BDGX01000033">
    <property type="protein sequence ID" value="GAV52339.1"/>
    <property type="molecule type" value="Genomic_DNA"/>
</dbReference>
<name>A0A1Q3A9A6_ZYGRO</name>
<keyword evidence="1" id="KW-1133">Transmembrane helix</keyword>
<comment type="caution">
    <text evidence="3">The sequence shown here is derived from an EMBL/GenBank/DDBJ whole genome shotgun (WGS) entry which is preliminary data.</text>
</comment>
<protein>
    <recommendedName>
        <fullName evidence="2">Calcineurin-like phosphoesterase domain-containing protein</fullName>
    </recommendedName>
</protein>
<evidence type="ECO:0000313" key="4">
    <source>
        <dbReference type="Proteomes" id="UP000187013"/>
    </source>
</evidence>